<comment type="caution">
    <text evidence="2">The sequence shown here is derived from an EMBL/GenBank/DDBJ whole genome shotgun (WGS) entry which is preliminary data.</text>
</comment>
<gene>
    <name evidence="2" type="ORF">RJT34_17557</name>
</gene>
<feature type="compositionally biased region" description="Basic and acidic residues" evidence="1">
    <location>
        <begin position="32"/>
        <end position="47"/>
    </location>
</feature>
<protein>
    <submittedName>
        <fullName evidence="2">Uncharacterized protein</fullName>
    </submittedName>
</protein>
<evidence type="ECO:0000313" key="3">
    <source>
        <dbReference type="Proteomes" id="UP001359559"/>
    </source>
</evidence>
<feature type="compositionally biased region" description="Polar residues" evidence="1">
    <location>
        <begin position="86"/>
        <end position="101"/>
    </location>
</feature>
<accession>A0AAN9J9K0</accession>
<keyword evidence="3" id="KW-1185">Reference proteome</keyword>
<evidence type="ECO:0000256" key="1">
    <source>
        <dbReference type="SAM" id="MobiDB-lite"/>
    </source>
</evidence>
<organism evidence="2 3">
    <name type="scientific">Clitoria ternatea</name>
    <name type="common">Butterfly pea</name>
    <dbReference type="NCBI Taxonomy" id="43366"/>
    <lineage>
        <taxon>Eukaryota</taxon>
        <taxon>Viridiplantae</taxon>
        <taxon>Streptophyta</taxon>
        <taxon>Embryophyta</taxon>
        <taxon>Tracheophyta</taxon>
        <taxon>Spermatophyta</taxon>
        <taxon>Magnoliopsida</taxon>
        <taxon>eudicotyledons</taxon>
        <taxon>Gunneridae</taxon>
        <taxon>Pentapetalae</taxon>
        <taxon>rosids</taxon>
        <taxon>fabids</taxon>
        <taxon>Fabales</taxon>
        <taxon>Fabaceae</taxon>
        <taxon>Papilionoideae</taxon>
        <taxon>50 kb inversion clade</taxon>
        <taxon>NPAAA clade</taxon>
        <taxon>indigoferoid/millettioid clade</taxon>
        <taxon>Phaseoleae</taxon>
        <taxon>Clitoria</taxon>
    </lineage>
</organism>
<reference evidence="2 3" key="1">
    <citation type="submission" date="2024-01" db="EMBL/GenBank/DDBJ databases">
        <title>The genomes of 5 underutilized Papilionoideae crops provide insights into root nodulation and disease resistance.</title>
        <authorList>
            <person name="Yuan L."/>
        </authorList>
    </citation>
    <scope>NUCLEOTIDE SEQUENCE [LARGE SCALE GENOMIC DNA]</scope>
    <source>
        <strain evidence="2">LY-2023</strain>
        <tissue evidence="2">Leaf</tissue>
    </source>
</reference>
<dbReference type="Proteomes" id="UP001359559">
    <property type="component" value="Unassembled WGS sequence"/>
</dbReference>
<proteinExistence type="predicted"/>
<sequence>MEDSATAGRQNERKRSSDNNAFAKFVPFPPPLEHDTESQEAKFGSHHDHGHKRLKTNSEASLSETSTNTFTSSNLKQNIDTKETAGFSSPSTSIMHSTNAGSSPQSIGSKSSLIENVENDGKVSKTASANCYWKEDQNQSELESVMSMAAEELSKRPKTGGIYNTIAGHRECTVKRLKDLSNKEPTIDVGVEMADAAYLLKLMSFSSNEIEMAGQKGHKGATLLLQAEILCKKGLELIAECQNLMRSTL</sequence>
<evidence type="ECO:0000313" key="2">
    <source>
        <dbReference type="EMBL" id="KAK7294667.1"/>
    </source>
</evidence>
<name>A0AAN9J9K0_CLITE</name>
<feature type="compositionally biased region" description="Low complexity" evidence="1">
    <location>
        <begin position="61"/>
        <end position="75"/>
    </location>
</feature>
<dbReference type="AlphaFoldDB" id="A0AAN9J9K0"/>
<dbReference type="EMBL" id="JAYKXN010000004">
    <property type="protein sequence ID" value="KAK7294667.1"/>
    <property type="molecule type" value="Genomic_DNA"/>
</dbReference>
<feature type="region of interest" description="Disordered" evidence="1">
    <location>
        <begin position="1"/>
        <end position="109"/>
    </location>
</feature>